<keyword evidence="2" id="KW-0645">Protease</keyword>
<keyword evidence="7" id="KW-1185">Reference proteome</keyword>
<dbReference type="Proteomes" id="UP001595539">
    <property type="component" value="Unassembled WGS sequence"/>
</dbReference>
<dbReference type="InterPro" id="IPR002142">
    <property type="entry name" value="Peptidase_S49"/>
</dbReference>
<dbReference type="PANTHER" id="PTHR42987">
    <property type="entry name" value="PEPTIDASE S49"/>
    <property type="match status" value="1"/>
</dbReference>
<protein>
    <submittedName>
        <fullName evidence="6">S49 family peptidase</fullName>
    </submittedName>
</protein>
<comment type="similarity">
    <text evidence="1">Belongs to the peptidase S49 family.</text>
</comment>
<evidence type="ECO:0000313" key="6">
    <source>
        <dbReference type="EMBL" id="MFC3628450.1"/>
    </source>
</evidence>
<proteinExistence type="inferred from homology"/>
<dbReference type="RefSeq" id="WP_377759270.1">
    <property type="nucleotide sequence ID" value="NZ_JBHRXY010000002.1"/>
</dbReference>
<keyword evidence="4" id="KW-0720">Serine protease</keyword>
<evidence type="ECO:0000256" key="2">
    <source>
        <dbReference type="ARBA" id="ARBA00022670"/>
    </source>
</evidence>
<accession>A0ABV7U0F8</accession>
<dbReference type="Pfam" id="PF01343">
    <property type="entry name" value="Peptidase_S49"/>
    <property type="match status" value="1"/>
</dbReference>
<dbReference type="Gene3D" id="3.90.226.10">
    <property type="entry name" value="2-enoyl-CoA Hydratase, Chain A, domain 1"/>
    <property type="match status" value="1"/>
</dbReference>
<dbReference type="SUPFAM" id="SSF52096">
    <property type="entry name" value="ClpP/crotonase"/>
    <property type="match status" value="1"/>
</dbReference>
<organism evidence="6 7">
    <name type="scientific">Paracoccus angustae</name>
    <dbReference type="NCBI Taxonomy" id="1671480"/>
    <lineage>
        <taxon>Bacteria</taxon>
        <taxon>Pseudomonadati</taxon>
        <taxon>Pseudomonadota</taxon>
        <taxon>Alphaproteobacteria</taxon>
        <taxon>Rhodobacterales</taxon>
        <taxon>Paracoccaceae</taxon>
        <taxon>Paracoccus</taxon>
    </lineage>
</organism>
<name>A0ABV7U0F8_9RHOB</name>
<feature type="domain" description="Peptidase S49" evidence="5">
    <location>
        <begin position="88"/>
        <end position="223"/>
    </location>
</feature>
<evidence type="ECO:0000256" key="1">
    <source>
        <dbReference type="ARBA" id="ARBA00008683"/>
    </source>
</evidence>
<dbReference type="InterPro" id="IPR047272">
    <property type="entry name" value="S49_SppA_C"/>
</dbReference>
<dbReference type="Gene3D" id="6.20.330.10">
    <property type="match status" value="1"/>
</dbReference>
<gene>
    <name evidence="6" type="ORF">ACFOM8_03225</name>
</gene>
<dbReference type="EMBL" id="JBHRXY010000002">
    <property type="protein sequence ID" value="MFC3628450.1"/>
    <property type="molecule type" value="Genomic_DNA"/>
</dbReference>
<comment type="caution">
    <text evidence="6">The sequence shown here is derived from an EMBL/GenBank/DDBJ whole genome shotgun (WGS) entry which is preliminary data.</text>
</comment>
<evidence type="ECO:0000256" key="3">
    <source>
        <dbReference type="ARBA" id="ARBA00022801"/>
    </source>
</evidence>
<sequence length="275" mass="29559">MIKSAAMRIPFLDRLTNKGPRVSVIRLHGAIGMAGRGGALSDAALAPVIERAFRKGRPVAVALSINSPGGSPVQSSLIAARIRRLADETKTPVHAFVEDVAASGGYWLACAGDRIWADESSILGSIGVISAGFGFQDLIARWGIERRVHTAGRSKSTLDPFRPERPEDVERLHNVLEPIHQAFKDHVAARRGDRLTSDRDLFTGEFWAGRQSVALGLADGIGHLVPQMKALYGDKARFVVHAPRQSLFRRLGLSAGTVLDAAQERAAFARFGAGG</sequence>
<evidence type="ECO:0000259" key="5">
    <source>
        <dbReference type="Pfam" id="PF01343"/>
    </source>
</evidence>
<reference evidence="7" key="1">
    <citation type="journal article" date="2019" name="Int. J. Syst. Evol. Microbiol.">
        <title>The Global Catalogue of Microorganisms (GCM) 10K type strain sequencing project: providing services to taxonomists for standard genome sequencing and annotation.</title>
        <authorList>
            <consortium name="The Broad Institute Genomics Platform"/>
            <consortium name="The Broad Institute Genome Sequencing Center for Infectious Disease"/>
            <person name="Wu L."/>
            <person name="Ma J."/>
        </authorList>
    </citation>
    <scope>NUCLEOTIDE SEQUENCE [LARGE SCALE GENOMIC DNA]</scope>
    <source>
        <strain evidence="7">KCTC 42473</strain>
    </source>
</reference>
<dbReference type="PANTHER" id="PTHR42987:SF8">
    <property type="entry name" value="PROTEINASE"/>
    <property type="match status" value="1"/>
</dbReference>
<evidence type="ECO:0000313" key="7">
    <source>
        <dbReference type="Proteomes" id="UP001595539"/>
    </source>
</evidence>
<keyword evidence="3" id="KW-0378">Hydrolase</keyword>
<dbReference type="CDD" id="cd07023">
    <property type="entry name" value="S49_Sppa_N_C"/>
    <property type="match status" value="1"/>
</dbReference>
<evidence type="ECO:0000256" key="4">
    <source>
        <dbReference type="ARBA" id="ARBA00022825"/>
    </source>
</evidence>
<dbReference type="InterPro" id="IPR029045">
    <property type="entry name" value="ClpP/crotonase-like_dom_sf"/>
</dbReference>